<comment type="caution">
    <text evidence="2">The sequence shown here is derived from an EMBL/GenBank/DDBJ whole genome shotgun (WGS) entry which is preliminary data.</text>
</comment>
<dbReference type="Proteomes" id="UP000681340">
    <property type="component" value="Unassembled WGS sequence"/>
</dbReference>
<keyword evidence="3" id="KW-1185">Reference proteome</keyword>
<evidence type="ECO:0000256" key="1">
    <source>
        <dbReference type="SAM" id="MobiDB-lite"/>
    </source>
</evidence>
<reference evidence="2" key="1">
    <citation type="submission" date="2021-03" db="EMBL/GenBank/DDBJ databases">
        <title>Whole genome shotgun sequence of Actinoplanes auranticolor NBRC 12245.</title>
        <authorList>
            <person name="Komaki H."/>
            <person name="Tamura T."/>
        </authorList>
    </citation>
    <scope>NUCLEOTIDE SEQUENCE</scope>
    <source>
        <strain evidence="2">NBRC 12245</strain>
    </source>
</reference>
<accession>A0A919VIF7</accession>
<proteinExistence type="predicted"/>
<dbReference type="AlphaFoldDB" id="A0A919VIF7"/>
<feature type="compositionally biased region" description="Low complexity" evidence="1">
    <location>
        <begin position="97"/>
        <end position="111"/>
    </location>
</feature>
<evidence type="ECO:0000313" key="2">
    <source>
        <dbReference type="EMBL" id="GIM66975.1"/>
    </source>
</evidence>
<feature type="region of interest" description="Disordered" evidence="1">
    <location>
        <begin position="1"/>
        <end position="30"/>
    </location>
</feature>
<gene>
    <name evidence="2" type="ORF">Aau02nite_25360</name>
</gene>
<feature type="region of interest" description="Disordered" evidence="1">
    <location>
        <begin position="51"/>
        <end position="124"/>
    </location>
</feature>
<dbReference type="EMBL" id="BOQL01000021">
    <property type="protein sequence ID" value="GIM66975.1"/>
    <property type="molecule type" value="Genomic_DNA"/>
</dbReference>
<sequence>MHDVGDDIPGFRTGGEPAADRADGSGRQLPHLTLQPGVRILHCEWHNGLPGISSTGGLATGAASRGEASRNPPPGAMARTRENLAAGRIGGQPGALSCRSASRTITRTSASPLGSGRPAGRPAV</sequence>
<protein>
    <submittedName>
        <fullName evidence="2">Uncharacterized protein</fullName>
    </submittedName>
</protein>
<name>A0A919VIF7_9ACTN</name>
<organism evidence="2 3">
    <name type="scientific">Actinoplanes auranticolor</name>
    <dbReference type="NCBI Taxonomy" id="47988"/>
    <lineage>
        <taxon>Bacteria</taxon>
        <taxon>Bacillati</taxon>
        <taxon>Actinomycetota</taxon>
        <taxon>Actinomycetes</taxon>
        <taxon>Micromonosporales</taxon>
        <taxon>Micromonosporaceae</taxon>
        <taxon>Actinoplanes</taxon>
    </lineage>
</organism>
<evidence type="ECO:0000313" key="3">
    <source>
        <dbReference type="Proteomes" id="UP000681340"/>
    </source>
</evidence>